<dbReference type="RefSeq" id="WP_057745678.1">
    <property type="nucleotide sequence ID" value="NZ_BJLU01000002.1"/>
</dbReference>
<evidence type="ECO:0000313" key="5">
    <source>
        <dbReference type="Proteomes" id="UP000254621"/>
    </source>
</evidence>
<dbReference type="STRING" id="1629.IV50_GL000914"/>
<dbReference type="InterPro" id="IPR008523">
    <property type="entry name" value="DUF805"/>
</dbReference>
<accession>A0A0R2H9D5</accession>
<dbReference type="Proteomes" id="UP000051992">
    <property type="component" value="Unassembled WGS sequence"/>
</dbReference>
<dbReference type="OrthoDB" id="9812349at2"/>
<name>A0A0R2H9D5_WEIVI</name>
<sequence>MEYLKQYLNQTDGLYAFSGRLSRSGFFIGQLLLMIFISMVTVPIAYFLAIYAPQLVVDAGKSLPIWVGLIVAIYVFVYLNVFVINVAAMARRFRDAHVSFYNFFWMLLPFIGTAVLFCQLMRRPVEVQND</sequence>
<evidence type="ECO:0000256" key="1">
    <source>
        <dbReference type="SAM" id="Phobius"/>
    </source>
</evidence>
<protein>
    <submittedName>
        <fullName evidence="3">Predicted membrane protein</fullName>
    </submittedName>
</protein>
<keyword evidence="1" id="KW-0472">Membrane</keyword>
<keyword evidence="1" id="KW-0812">Transmembrane</keyword>
<keyword evidence="4" id="KW-1185">Reference proteome</keyword>
<reference evidence="3 5" key="2">
    <citation type="submission" date="2018-06" db="EMBL/GenBank/DDBJ databases">
        <authorList>
            <consortium name="Pathogen Informatics"/>
            <person name="Doyle S."/>
        </authorList>
    </citation>
    <scope>NUCLEOTIDE SEQUENCE [LARGE SCALE GENOMIC DNA]</scope>
    <source>
        <strain evidence="3 5">NCTC13645</strain>
    </source>
</reference>
<evidence type="ECO:0000313" key="4">
    <source>
        <dbReference type="Proteomes" id="UP000051992"/>
    </source>
</evidence>
<feature type="transmembrane region" description="Helical" evidence="1">
    <location>
        <begin position="63"/>
        <end position="88"/>
    </location>
</feature>
<dbReference type="GeneID" id="86898836"/>
<dbReference type="Pfam" id="PF05656">
    <property type="entry name" value="DUF805"/>
    <property type="match status" value="1"/>
</dbReference>
<reference evidence="2 4" key="1">
    <citation type="journal article" date="2015" name="Genome Announc.">
        <title>Expanding the biotechnology potential of lactobacilli through comparative genomics of 213 strains and associated genera.</title>
        <authorList>
            <person name="Sun Z."/>
            <person name="Harris H.M."/>
            <person name="McCann A."/>
            <person name="Guo C."/>
            <person name="Argimon S."/>
            <person name="Zhang W."/>
            <person name="Yang X."/>
            <person name="Jeffery I.B."/>
            <person name="Cooney J.C."/>
            <person name="Kagawa T.F."/>
            <person name="Liu W."/>
            <person name="Song Y."/>
            <person name="Salvetti E."/>
            <person name="Wrobel A."/>
            <person name="Rasinkangas P."/>
            <person name="Parkhill J."/>
            <person name="Rea M.C."/>
            <person name="O'Sullivan O."/>
            <person name="Ritari J."/>
            <person name="Douillard F.P."/>
            <person name="Paul Ross R."/>
            <person name="Yang R."/>
            <person name="Briner A.E."/>
            <person name="Felis G.E."/>
            <person name="de Vos W.M."/>
            <person name="Barrangou R."/>
            <person name="Klaenhammer T.R."/>
            <person name="Caufield P.W."/>
            <person name="Cui Y."/>
            <person name="Zhang H."/>
            <person name="O'Toole P.W."/>
        </authorList>
    </citation>
    <scope>NUCLEOTIDE SEQUENCE [LARGE SCALE GENOMIC DNA]</scope>
    <source>
        <strain evidence="2 4">DSM 20410</strain>
    </source>
</reference>
<gene>
    <name evidence="2" type="ORF">IV50_GL000914</name>
    <name evidence="3" type="ORF">NCTC13645_00834</name>
</gene>
<dbReference type="AlphaFoldDB" id="A0A0R2H9D5"/>
<dbReference type="Proteomes" id="UP000254621">
    <property type="component" value="Unassembled WGS sequence"/>
</dbReference>
<organism evidence="2 4">
    <name type="scientific">Weissella viridescens</name>
    <name type="common">Lactobacillus viridescens</name>
    <dbReference type="NCBI Taxonomy" id="1629"/>
    <lineage>
        <taxon>Bacteria</taxon>
        <taxon>Bacillati</taxon>
        <taxon>Bacillota</taxon>
        <taxon>Bacilli</taxon>
        <taxon>Lactobacillales</taxon>
        <taxon>Lactobacillaceae</taxon>
        <taxon>Weissella</taxon>
    </lineage>
</organism>
<proteinExistence type="predicted"/>
<keyword evidence="1" id="KW-1133">Transmembrane helix</keyword>
<feature type="transmembrane region" description="Helical" evidence="1">
    <location>
        <begin position="100"/>
        <end position="122"/>
    </location>
</feature>
<evidence type="ECO:0000313" key="3">
    <source>
        <dbReference type="EMBL" id="SUP52931.1"/>
    </source>
</evidence>
<dbReference type="EMBL" id="JQBM01000002">
    <property type="protein sequence ID" value="KRN46631.1"/>
    <property type="molecule type" value="Genomic_DNA"/>
</dbReference>
<dbReference type="EMBL" id="UHIV01000001">
    <property type="protein sequence ID" value="SUP52931.1"/>
    <property type="molecule type" value="Genomic_DNA"/>
</dbReference>
<feature type="transmembrane region" description="Helical" evidence="1">
    <location>
        <begin position="26"/>
        <end position="51"/>
    </location>
</feature>
<evidence type="ECO:0000313" key="2">
    <source>
        <dbReference type="EMBL" id="KRN46631.1"/>
    </source>
</evidence>
<dbReference type="PATRIC" id="fig|1629.5.peg.922"/>
<dbReference type="GO" id="GO:0016020">
    <property type="term" value="C:membrane"/>
    <property type="evidence" value="ECO:0007669"/>
    <property type="project" value="InterPro"/>
</dbReference>